<dbReference type="AlphaFoldDB" id="A0A140LCI6"/>
<dbReference type="Proteomes" id="UP000070456">
    <property type="component" value="Unassembled WGS sequence"/>
</dbReference>
<dbReference type="STRING" id="520762.AN619_02360"/>
<protein>
    <submittedName>
        <fullName evidence="1">Uncharacterized protein</fullName>
    </submittedName>
</protein>
<dbReference type="RefSeq" id="WP_068554259.1">
    <property type="nucleotide sequence ID" value="NZ_LOEE01000006.1"/>
</dbReference>
<name>A0A140LCI6_9FIRM</name>
<accession>A0A140LCI6</accession>
<gene>
    <name evidence="1" type="ORF">AN619_02360</name>
</gene>
<evidence type="ECO:0000313" key="2">
    <source>
        <dbReference type="Proteomes" id="UP000070456"/>
    </source>
</evidence>
<comment type="caution">
    <text evidence="1">The sequence shown here is derived from an EMBL/GenBank/DDBJ whole genome shotgun (WGS) entry which is preliminary data.</text>
</comment>
<sequence length="81" mass="9328">MNNVQFIEVYDPKHGAHVYALGDEIFGSSIGKFKNITIPCERHTWQILDEKGDKILTVCGSEIIPFYDTKYLALKRKVVKR</sequence>
<reference evidence="1 2" key="1">
    <citation type="submission" date="2015-12" db="EMBL/GenBank/DDBJ databases">
        <title>Draft genome sequence of the thermoanaerobe Thermotalea metallivorans, an isolate from the runoff channel of the Great Artesian Basin, Australia.</title>
        <authorList>
            <person name="Patel B.K."/>
        </authorList>
    </citation>
    <scope>NUCLEOTIDE SEQUENCE [LARGE SCALE GENOMIC DNA]</scope>
    <source>
        <strain evidence="1 2">B2-1</strain>
    </source>
</reference>
<keyword evidence="2" id="KW-1185">Reference proteome</keyword>
<dbReference type="EMBL" id="LOEE01000006">
    <property type="protein sequence ID" value="KXG78261.1"/>
    <property type="molecule type" value="Genomic_DNA"/>
</dbReference>
<proteinExistence type="predicted"/>
<organism evidence="1 2">
    <name type="scientific">Thermotalea metallivorans</name>
    <dbReference type="NCBI Taxonomy" id="520762"/>
    <lineage>
        <taxon>Bacteria</taxon>
        <taxon>Bacillati</taxon>
        <taxon>Bacillota</taxon>
        <taxon>Clostridia</taxon>
        <taxon>Peptostreptococcales</taxon>
        <taxon>Thermotaleaceae</taxon>
        <taxon>Thermotalea</taxon>
    </lineage>
</organism>
<evidence type="ECO:0000313" key="1">
    <source>
        <dbReference type="EMBL" id="KXG78261.1"/>
    </source>
</evidence>